<evidence type="ECO:0008006" key="7">
    <source>
        <dbReference type="Google" id="ProtNLM"/>
    </source>
</evidence>
<feature type="region of interest" description="Disordered" evidence="4">
    <location>
        <begin position="419"/>
        <end position="454"/>
    </location>
</feature>
<sequence>MLTDVVIEEDFELRGEDLWYSKQDLENDLHLAAELGKTLLDRNHELEQSLQQMYTNNQEQLQEIEYLTKQMDVLRQMNEQHAKVYEQLDGVARDLEQGNRKLVMDNRNAQQRIQSLTETVDTLQSHMEDLQEQVEQLTMVQSERARREQALKAQRCSSLTAQSVPCLKDLYDIQQHRCLLANDVTVSDKPWLLKMEEPKVMKKDREEEEEEEEDEERTALLTLVQTLEAQLEAERSRRREAEQEVELTVGENGLLGQRLAALEGCQARQAELEAEVEELRQLWRAEVAGSRKAQRALPDDVFLSTDDQFGGVQKKEGEEEVEEEDEEEDEKEEEELHEEKGQGKPRQRSQSEGALQGTSGDELRRRHRPTCARRPRALWGRGVSLLSEVDAQYSALQRQYDELLRRSQLSASNLTHKAVQTPGASPANPHANAHAHVHAAAHTHHRRLSNSASSEPPEYKALFVEIFNCIQKTKGDLSDTSVHALQKIQMSQSRSLIQPSQTDDTW</sequence>
<evidence type="ECO:0000256" key="3">
    <source>
        <dbReference type="SAM" id="Coils"/>
    </source>
</evidence>
<accession>A0ABD1KNY5</accession>
<evidence type="ECO:0000256" key="4">
    <source>
        <dbReference type="SAM" id="MobiDB-lite"/>
    </source>
</evidence>
<keyword evidence="6" id="KW-1185">Reference proteome</keyword>
<evidence type="ECO:0000313" key="5">
    <source>
        <dbReference type="EMBL" id="KAL2100912.1"/>
    </source>
</evidence>
<dbReference type="Proteomes" id="UP001591681">
    <property type="component" value="Unassembled WGS sequence"/>
</dbReference>
<evidence type="ECO:0000313" key="6">
    <source>
        <dbReference type="Proteomes" id="UP001591681"/>
    </source>
</evidence>
<feature type="coiled-coil region" evidence="3">
    <location>
        <begin position="224"/>
        <end position="282"/>
    </location>
</feature>
<gene>
    <name evidence="5" type="ORF">ACEWY4_002673</name>
</gene>
<dbReference type="PANTHER" id="PTHR19232">
    <property type="entry name" value="CENTROCORTIN FAMILY MEMBER"/>
    <property type="match status" value="1"/>
</dbReference>
<comment type="caution">
    <text evidence="5">The sequence shown here is derived from an EMBL/GenBank/DDBJ whole genome shotgun (WGS) entry which is preliminary data.</text>
</comment>
<evidence type="ECO:0000256" key="1">
    <source>
        <dbReference type="ARBA" id="ARBA00009019"/>
    </source>
</evidence>
<dbReference type="EMBL" id="JBHFQA010000003">
    <property type="protein sequence ID" value="KAL2100912.1"/>
    <property type="molecule type" value="Genomic_DNA"/>
</dbReference>
<dbReference type="AlphaFoldDB" id="A0ABD1KNY5"/>
<name>A0ABD1KNY5_9TELE</name>
<feature type="region of interest" description="Disordered" evidence="4">
    <location>
        <begin position="298"/>
        <end position="369"/>
    </location>
</feature>
<protein>
    <recommendedName>
        <fullName evidence="7">Cerebellar degeneration-related protein 2-like</fullName>
    </recommendedName>
</protein>
<feature type="coiled-coil region" evidence="3">
    <location>
        <begin position="43"/>
        <end position="140"/>
    </location>
</feature>
<proteinExistence type="inferred from homology"/>
<comment type="similarity">
    <text evidence="1">Belongs to the CDR2 family.</text>
</comment>
<reference evidence="5 6" key="1">
    <citation type="submission" date="2024-09" db="EMBL/GenBank/DDBJ databases">
        <title>A chromosome-level genome assembly of Gray's grenadier anchovy, Coilia grayii.</title>
        <authorList>
            <person name="Fu Z."/>
        </authorList>
    </citation>
    <scope>NUCLEOTIDE SEQUENCE [LARGE SCALE GENOMIC DNA]</scope>
    <source>
        <strain evidence="5">G4</strain>
        <tissue evidence="5">Muscle</tissue>
    </source>
</reference>
<keyword evidence="2 3" id="KW-0175">Coiled coil</keyword>
<organism evidence="5 6">
    <name type="scientific">Coilia grayii</name>
    <name type="common">Gray's grenadier anchovy</name>
    <dbReference type="NCBI Taxonomy" id="363190"/>
    <lineage>
        <taxon>Eukaryota</taxon>
        <taxon>Metazoa</taxon>
        <taxon>Chordata</taxon>
        <taxon>Craniata</taxon>
        <taxon>Vertebrata</taxon>
        <taxon>Euteleostomi</taxon>
        <taxon>Actinopterygii</taxon>
        <taxon>Neopterygii</taxon>
        <taxon>Teleostei</taxon>
        <taxon>Clupei</taxon>
        <taxon>Clupeiformes</taxon>
        <taxon>Clupeoidei</taxon>
        <taxon>Engraulidae</taxon>
        <taxon>Coilinae</taxon>
        <taxon>Coilia</taxon>
    </lineage>
</organism>
<feature type="compositionally biased region" description="Acidic residues" evidence="4">
    <location>
        <begin position="318"/>
        <end position="336"/>
    </location>
</feature>
<dbReference type="InterPro" id="IPR026079">
    <property type="entry name" value="CDR2"/>
</dbReference>
<evidence type="ECO:0000256" key="2">
    <source>
        <dbReference type="ARBA" id="ARBA00023054"/>
    </source>
</evidence>
<feature type="compositionally biased region" description="Polar residues" evidence="4">
    <location>
        <begin position="348"/>
        <end position="359"/>
    </location>
</feature>
<dbReference type="PANTHER" id="PTHR19232:SF1">
    <property type="entry name" value="CEREBELLAR DEGENERATION-RELATED PROTEIN 2"/>
    <property type="match status" value="1"/>
</dbReference>
<feature type="compositionally biased region" description="Basic residues" evidence="4">
    <location>
        <begin position="433"/>
        <end position="448"/>
    </location>
</feature>